<dbReference type="STRING" id="1915309.AXG55_05040"/>
<dbReference type="Gene3D" id="3.30.479.30">
    <property type="entry name" value="Band 7 domain"/>
    <property type="match status" value="1"/>
</dbReference>
<proteinExistence type="inferred from homology"/>
<keyword evidence="5 7" id="KW-1133">Transmembrane helix</keyword>
<dbReference type="RefSeq" id="WP_148697032.1">
    <property type="nucleotide sequence ID" value="NZ_CP017834.1"/>
</dbReference>
<evidence type="ECO:0000256" key="6">
    <source>
        <dbReference type="ARBA" id="ARBA00023136"/>
    </source>
</evidence>
<dbReference type="SMART" id="SM00244">
    <property type="entry name" value="PHB"/>
    <property type="match status" value="1"/>
</dbReference>
<sequence length="343" mass="38428">MENFNLLPFILFLGIVLLIVFIFKKYIIVIRQQECVIVERLGRFHNVLHSGLNVLIPFVDESRQILWSRNGIITNVDRVDLREVVIDIPEQKVITKDNVGIIVDAIIYVQITDVKRAAYEIQALPLAVAQLTQTTLRSLVGEMDLDHTLSSRDVINSRLKIVLDEATDKWGLKVNRVELKNVSPPPDVQMAMEKQMQAERERRANVLTAEGSKQSQILNAEGEKRSRIEHSEGEKQEKINQALGDKEATIARAIGQAQAIEDVAAAQAKSIQMIKAAFESPDVAANYLIAMEYLKRFGEMTQKNTDKVFIPYEATGVLSSLGALSDIMGKAATNSEKIHSPKR</sequence>
<keyword evidence="10" id="KW-1185">Reference proteome</keyword>
<feature type="domain" description="Band 7" evidence="8">
    <location>
        <begin position="25"/>
        <end position="196"/>
    </location>
</feature>
<dbReference type="InterPro" id="IPR050710">
    <property type="entry name" value="Band7/mec-2_domain"/>
</dbReference>
<dbReference type="EMBL" id="CP017834">
    <property type="protein sequence ID" value="APJ03301.1"/>
    <property type="molecule type" value="Genomic_DNA"/>
</dbReference>
<gene>
    <name evidence="9" type="ORF">AXG55_05040</name>
</gene>
<dbReference type="SUPFAM" id="SSF117892">
    <property type="entry name" value="Band 7/SPFH domain"/>
    <property type="match status" value="1"/>
</dbReference>
<evidence type="ECO:0000256" key="4">
    <source>
        <dbReference type="ARBA" id="ARBA00022692"/>
    </source>
</evidence>
<dbReference type="InterPro" id="IPR001107">
    <property type="entry name" value="Band_7"/>
</dbReference>
<dbReference type="Proteomes" id="UP000184731">
    <property type="component" value="Chromosome"/>
</dbReference>
<dbReference type="OrthoDB" id="9809197at2"/>
<protein>
    <recommendedName>
        <fullName evidence="3">Protein QmcA</fullName>
    </recommendedName>
</protein>
<evidence type="ECO:0000256" key="2">
    <source>
        <dbReference type="ARBA" id="ARBA00008164"/>
    </source>
</evidence>
<dbReference type="CDD" id="cd08829">
    <property type="entry name" value="SPFH_paraslipin"/>
    <property type="match status" value="1"/>
</dbReference>
<dbReference type="InterPro" id="IPR001972">
    <property type="entry name" value="Stomatin_HflK_fam"/>
</dbReference>
<dbReference type="PRINTS" id="PR00721">
    <property type="entry name" value="STOMATIN"/>
</dbReference>
<dbReference type="PANTHER" id="PTHR43327">
    <property type="entry name" value="STOMATIN-LIKE PROTEIN 2, MITOCHONDRIAL"/>
    <property type="match status" value="1"/>
</dbReference>
<evidence type="ECO:0000259" key="8">
    <source>
        <dbReference type="SMART" id="SM00244"/>
    </source>
</evidence>
<dbReference type="AlphaFoldDB" id="A0A1L4CZC7"/>
<dbReference type="PANTHER" id="PTHR43327:SF10">
    <property type="entry name" value="STOMATIN-LIKE PROTEIN 2, MITOCHONDRIAL"/>
    <property type="match status" value="1"/>
</dbReference>
<comment type="subcellular location">
    <subcellularLocation>
        <location evidence="1">Membrane</location>
        <topology evidence="1">Single-pass membrane protein</topology>
    </subcellularLocation>
</comment>
<evidence type="ECO:0000256" key="3">
    <source>
        <dbReference type="ARBA" id="ARBA00017055"/>
    </source>
</evidence>
<accession>A0A1L4CZC7</accession>
<reference evidence="9 10" key="1">
    <citation type="submission" date="2016-10" db="EMBL/GenBank/DDBJ databases">
        <title>Silvanigrella aquatica sp. nov., isolated from a freshwater lake located in the Black Forest, Germany, description of Silvanigrellaceae fam. nov., Silvanigrellales ord. nov., reclassification of the order Bdellovibrionales in the class Oligoflexia, reclassification of the families Bacteriovoracaceae and Halobacteriovoraceae in the new order Bacteriovoracales ord. nov., and reclassification of the family Pseudobacteriovoracaceae in the order Oligoflexiales.</title>
        <authorList>
            <person name="Hahn M.W."/>
            <person name="Schmidt J."/>
            <person name="Koll U."/>
            <person name="Rohde M."/>
            <person name="Verbag S."/>
            <person name="Pitt A."/>
            <person name="Nakai R."/>
            <person name="Naganuma T."/>
            <person name="Lang E."/>
        </authorList>
    </citation>
    <scope>NUCLEOTIDE SEQUENCE [LARGE SCALE GENOMIC DNA]</scope>
    <source>
        <strain evidence="9 10">MWH-Nonnen-W8red</strain>
    </source>
</reference>
<feature type="transmembrane region" description="Helical" evidence="7">
    <location>
        <begin position="6"/>
        <end position="23"/>
    </location>
</feature>
<dbReference type="InterPro" id="IPR036013">
    <property type="entry name" value="Band_7/SPFH_dom_sf"/>
</dbReference>
<dbReference type="GO" id="GO:0005886">
    <property type="term" value="C:plasma membrane"/>
    <property type="evidence" value="ECO:0007669"/>
    <property type="project" value="UniProtKB-ARBA"/>
</dbReference>
<dbReference type="PROSITE" id="PS01270">
    <property type="entry name" value="BAND_7"/>
    <property type="match status" value="1"/>
</dbReference>
<evidence type="ECO:0000256" key="7">
    <source>
        <dbReference type="SAM" id="Phobius"/>
    </source>
</evidence>
<evidence type="ECO:0000256" key="5">
    <source>
        <dbReference type="ARBA" id="ARBA00022989"/>
    </source>
</evidence>
<keyword evidence="6 7" id="KW-0472">Membrane</keyword>
<dbReference type="KEGG" id="saqi:AXG55_05040"/>
<keyword evidence="4 7" id="KW-0812">Transmembrane</keyword>
<evidence type="ECO:0000313" key="9">
    <source>
        <dbReference type="EMBL" id="APJ03301.1"/>
    </source>
</evidence>
<dbReference type="GO" id="GO:0098552">
    <property type="term" value="C:side of membrane"/>
    <property type="evidence" value="ECO:0007669"/>
    <property type="project" value="UniProtKB-ARBA"/>
</dbReference>
<dbReference type="FunFam" id="3.30.479.30:FF:000004">
    <property type="entry name" value="Putative membrane protease family, stomatin"/>
    <property type="match status" value="1"/>
</dbReference>
<evidence type="ECO:0000256" key="1">
    <source>
        <dbReference type="ARBA" id="ARBA00004167"/>
    </source>
</evidence>
<evidence type="ECO:0000313" key="10">
    <source>
        <dbReference type="Proteomes" id="UP000184731"/>
    </source>
</evidence>
<name>A0A1L4CZC7_9BACT</name>
<dbReference type="InterPro" id="IPR018080">
    <property type="entry name" value="Band_7/stomatin-like_CS"/>
</dbReference>
<dbReference type="Pfam" id="PF01145">
    <property type="entry name" value="Band_7"/>
    <property type="match status" value="1"/>
</dbReference>
<comment type="similarity">
    <text evidence="2">Belongs to the band 7/mec-2 family.</text>
</comment>
<organism evidence="9 10">
    <name type="scientific">Silvanigrella aquatica</name>
    <dbReference type="NCBI Taxonomy" id="1915309"/>
    <lineage>
        <taxon>Bacteria</taxon>
        <taxon>Pseudomonadati</taxon>
        <taxon>Bdellovibrionota</taxon>
        <taxon>Oligoflexia</taxon>
        <taxon>Silvanigrellales</taxon>
        <taxon>Silvanigrellaceae</taxon>
        <taxon>Silvanigrella</taxon>
    </lineage>
</organism>